<dbReference type="Proteomes" id="UP001500604">
    <property type="component" value="Unassembled WGS sequence"/>
</dbReference>
<dbReference type="Pfam" id="PF18075">
    <property type="entry name" value="FtsX_ECD"/>
    <property type="match status" value="1"/>
</dbReference>
<evidence type="ECO:0000259" key="15">
    <source>
        <dbReference type="Pfam" id="PF18075"/>
    </source>
</evidence>
<evidence type="ECO:0000256" key="7">
    <source>
        <dbReference type="ARBA" id="ARBA00022618"/>
    </source>
</evidence>
<evidence type="ECO:0000256" key="9">
    <source>
        <dbReference type="ARBA" id="ARBA00022989"/>
    </source>
</evidence>
<dbReference type="Gene3D" id="3.30.70.3040">
    <property type="match status" value="1"/>
</dbReference>
<comment type="caution">
    <text evidence="16">The sequence shown here is derived from an EMBL/GenBank/DDBJ whole genome shotgun (WGS) entry which is preliminary data.</text>
</comment>
<feature type="transmembrane region" description="Helical" evidence="13">
    <location>
        <begin position="254"/>
        <end position="276"/>
    </location>
</feature>
<feature type="transmembrane region" description="Helical" evidence="13">
    <location>
        <begin position="345"/>
        <end position="368"/>
    </location>
</feature>
<gene>
    <name evidence="16" type="primary">ftsX</name>
    <name evidence="16" type="ORF">GCM10023116_16740</name>
</gene>
<evidence type="ECO:0000256" key="10">
    <source>
        <dbReference type="ARBA" id="ARBA00023136"/>
    </source>
</evidence>
<comment type="subunit">
    <text evidence="3">Forms a membrane-associated complex with FtsE.</text>
</comment>
<evidence type="ECO:0000256" key="2">
    <source>
        <dbReference type="ARBA" id="ARBA00007379"/>
    </source>
</evidence>
<keyword evidence="5" id="KW-1003">Cell membrane</keyword>
<evidence type="ECO:0000256" key="4">
    <source>
        <dbReference type="ARBA" id="ARBA00021907"/>
    </source>
</evidence>
<keyword evidence="7" id="KW-0132">Cell division</keyword>
<evidence type="ECO:0000256" key="6">
    <source>
        <dbReference type="ARBA" id="ARBA00022519"/>
    </source>
</evidence>
<evidence type="ECO:0000256" key="12">
    <source>
        <dbReference type="SAM" id="MobiDB-lite"/>
    </source>
</evidence>
<name>A0ABP8V2V0_9GAMM</name>
<dbReference type="InterPro" id="IPR003838">
    <property type="entry name" value="ABC3_permease_C"/>
</dbReference>
<reference evidence="17" key="1">
    <citation type="journal article" date="2019" name="Int. J. Syst. Evol. Microbiol.">
        <title>The Global Catalogue of Microorganisms (GCM) 10K type strain sequencing project: providing services to taxonomists for standard genome sequencing and annotation.</title>
        <authorList>
            <consortium name="The Broad Institute Genomics Platform"/>
            <consortium name="The Broad Institute Genome Sequencing Center for Infectious Disease"/>
            <person name="Wu L."/>
            <person name="Ma J."/>
        </authorList>
    </citation>
    <scope>NUCLEOTIDE SEQUENCE [LARGE SCALE GENOMIC DNA]</scope>
    <source>
        <strain evidence="17">JCM 17805</strain>
    </source>
</reference>
<evidence type="ECO:0000256" key="1">
    <source>
        <dbReference type="ARBA" id="ARBA00004429"/>
    </source>
</evidence>
<comment type="subcellular location">
    <subcellularLocation>
        <location evidence="1">Cell inner membrane</location>
        <topology evidence="1">Multi-pass membrane protein</topology>
    </subcellularLocation>
</comment>
<dbReference type="RefSeq" id="WP_345195229.1">
    <property type="nucleotide sequence ID" value="NZ_BAABFL010000132.1"/>
</dbReference>
<dbReference type="PANTHER" id="PTHR47755:SF1">
    <property type="entry name" value="CELL DIVISION PROTEIN FTSX"/>
    <property type="match status" value="1"/>
</dbReference>
<evidence type="ECO:0000256" key="11">
    <source>
        <dbReference type="ARBA" id="ARBA00023306"/>
    </source>
</evidence>
<evidence type="ECO:0000256" key="8">
    <source>
        <dbReference type="ARBA" id="ARBA00022692"/>
    </source>
</evidence>
<feature type="domain" description="FtsX extracellular" evidence="15">
    <location>
        <begin position="140"/>
        <end position="232"/>
    </location>
</feature>
<dbReference type="InterPro" id="IPR040690">
    <property type="entry name" value="FtsX_ECD"/>
</dbReference>
<keyword evidence="11" id="KW-0131">Cell cycle</keyword>
<sequence length="383" mass="42097">MIGSLFKRKPSNQQRKASEKRGRERARKQAVTTWREAAVVSDGRSREGKHRQKAPAHQSSHQAPPKPLVRERRDGAGLRRFFILQKRVAGEAFSRLMATPLASLMTILVLGISLSLPTLLYVSLSNIETLAGGWQGVARLSLFLTLDASEQQSRQLQQTLLKEPGVESVTYISAQQGLAEFERQSGLAGLVRQLGKNPLPAVLEVTPELSLVPTQLIALQERLSRLPQVDVVRLDRDWVERVHAILNLGRQATWGLASILAVALLLAVGNTIRLLVTARMDEIRVIRLVGGTDGYIMLPFVYTGFWYGVLGAMMAWLLSGILFLMASGAVDDLLRLYQSDYRPGFLGLGDTLILVISGAAIATLGAFLTCRRQLLQDETGAEG</sequence>
<feature type="compositionally biased region" description="Basic residues" evidence="12">
    <location>
        <begin position="1"/>
        <end position="10"/>
    </location>
</feature>
<keyword evidence="10 13" id="KW-0472">Membrane</keyword>
<evidence type="ECO:0000256" key="3">
    <source>
        <dbReference type="ARBA" id="ARBA00011160"/>
    </source>
</evidence>
<proteinExistence type="inferred from homology"/>
<feature type="region of interest" description="Disordered" evidence="12">
    <location>
        <begin position="1"/>
        <end position="69"/>
    </location>
</feature>
<feature type="domain" description="ABC3 transporter permease C-terminal" evidence="14">
    <location>
        <begin position="257"/>
        <end position="372"/>
    </location>
</feature>
<protein>
    <recommendedName>
        <fullName evidence="4">Cell division protein FtsX</fullName>
    </recommendedName>
</protein>
<evidence type="ECO:0000256" key="13">
    <source>
        <dbReference type="SAM" id="Phobius"/>
    </source>
</evidence>
<evidence type="ECO:0000259" key="14">
    <source>
        <dbReference type="Pfam" id="PF02687"/>
    </source>
</evidence>
<feature type="transmembrane region" description="Helical" evidence="13">
    <location>
        <begin position="297"/>
        <end position="325"/>
    </location>
</feature>
<evidence type="ECO:0000313" key="17">
    <source>
        <dbReference type="Proteomes" id="UP001500604"/>
    </source>
</evidence>
<evidence type="ECO:0000256" key="5">
    <source>
        <dbReference type="ARBA" id="ARBA00022475"/>
    </source>
</evidence>
<keyword evidence="8 13" id="KW-0812">Transmembrane</keyword>
<accession>A0ABP8V2V0</accession>
<keyword evidence="6" id="KW-0997">Cell inner membrane</keyword>
<comment type="similarity">
    <text evidence="2">Belongs to the ABC-4 integral membrane protein family. FtsX subfamily.</text>
</comment>
<dbReference type="InterPro" id="IPR047590">
    <property type="entry name" value="FtsX_proteobact-type"/>
</dbReference>
<keyword evidence="17" id="KW-1185">Reference proteome</keyword>
<evidence type="ECO:0000313" key="16">
    <source>
        <dbReference type="EMBL" id="GAA4649400.1"/>
    </source>
</evidence>
<keyword evidence="9 13" id="KW-1133">Transmembrane helix</keyword>
<dbReference type="NCBIfam" id="TIGR00439">
    <property type="entry name" value="FtsX_Gneg"/>
    <property type="match status" value="1"/>
</dbReference>
<dbReference type="InterPro" id="IPR004513">
    <property type="entry name" value="FtsX"/>
</dbReference>
<organism evidence="16 17">
    <name type="scientific">Kistimonas scapharcae</name>
    <dbReference type="NCBI Taxonomy" id="1036133"/>
    <lineage>
        <taxon>Bacteria</taxon>
        <taxon>Pseudomonadati</taxon>
        <taxon>Pseudomonadota</taxon>
        <taxon>Gammaproteobacteria</taxon>
        <taxon>Oceanospirillales</taxon>
        <taxon>Endozoicomonadaceae</taxon>
        <taxon>Kistimonas</taxon>
    </lineage>
</organism>
<dbReference type="EMBL" id="BAABFL010000132">
    <property type="protein sequence ID" value="GAA4649400.1"/>
    <property type="molecule type" value="Genomic_DNA"/>
</dbReference>
<dbReference type="PANTHER" id="PTHR47755">
    <property type="entry name" value="CELL DIVISION PROTEIN FTSX"/>
    <property type="match status" value="1"/>
</dbReference>
<dbReference type="Pfam" id="PF02687">
    <property type="entry name" value="FtsX"/>
    <property type="match status" value="1"/>
</dbReference>